<feature type="transmembrane region" description="Helical" evidence="3">
    <location>
        <begin position="57"/>
        <end position="75"/>
    </location>
</feature>
<evidence type="ECO:0000256" key="1">
    <source>
        <dbReference type="SAM" id="Coils"/>
    </source>
</evidence>
<evidence type="ECO:0000313" key="4">
    <source>
        <dbReference type="EMBL" id="GGK67723.1"/>
    </source>
</evidence>
<feature type="region of interest" description="Disordered" evidence="2">
    <location>
        <begin position="1"/>
        <end position="48"/>
    </location>
</feature>
<name>A0AA37BGZ8_9ACTN</name>
<keyword evidence="3" id="KW-0812">Transmembrane</keyword>
<protein>
    <recommendedName>
        <fullName evidence="6">Septum formation initiator</fullName>
    </recommendedName>
</protein>
<dbReference type="Pfam" id="PF04977">
    <property type="entry name" value="DivIC"/>
    <property type="match status" value="1"/>
</dbReference>
<feature type="region of interest" description="Disordered" evidence="2">
    <location>
        <begin position="169"/>
        <end position="189"/>
    </location>
</feature>
<keyword evidence="3" id="KW-0472">Membrane</keyword>
<reference evidence="4" key="1">
    <citation type="journal article" date="2014" name="Int. J. Syst. Evol. Microbiol.">
        <title>Complete genome sequence of Corynebacterium casei LMG S-19264T (=DSM 44701T), isolated from a smear-ripened cheese.</title>
        <authorList>
            <consortium name="US DOE Joint Genome Institute (JGI-PGF)"/>
            <person name="Walter F."/>
            <person name="Albersmeier A."/>
            <person name="Kalinowski J."/>
            <person name="Ruckert C."/>
        </authorList>
    </citation>
    <scope>NUCLEOTIDE SEQUENCE</scope>
    <source>
        <strain evidence="4">JCM 3093</strain>
    </source>
</reference>
<dbReference type="InterPro" id="IPR007060">
    <property type="entry name" value="FtsL/DivIC"/>
</dbReference>
<evidence type="ECO:0000313" key="5">
    <source>
        <dbReference type="Proteomes" id="UP000627984"/>
    </source>
</evidence>
<dbReference type="AlphaFoldDB" id="A0AA37BGZ8"/>
<keyword evidence="1" id="KW-0175">Coiled coil</keyword>
<sequence length="189" mass="20439">MSDEGGRRLPAPEPRRAASPSAERTSDEGGRRLPAPEPRRAGVAAGKGKRPQLTARAAVLAVVVCAIAMSLAYPVREYIALRRNIAQLEQDKARELAAIKALEDRRRQLQDPGYIKRQARERLFYCEPGQKCYVVMDDEPTGRKGAAAQQKAAVPPWYQTLWESVEAADTGKGRRAPAAGGAGPARPGG</sequence>
<comment type="caution">
    <text evidence="4">The sequence shown here is derived from an EMBL/GenBank/DDBJ whole genome shotgun (WGS) entry which is preliminary data.</text>
</comment>
<evidence type="ECO:0000256" key="2">
    <source>
        <dbReference type="SAM" id="MobiDB-lite"/>
    </source>
</evidence>
<feature type="coiled-coil region" evidence="1">
    <location>
        <begin position="78"/>
        <end position="105"/>
    </location>
</feature>
<evidence type="ECO:0000256" key="3">
    <source>
        <dbReference type="SAM" id="Phobius"/>
    </source>
</evidence>
<feature type="compositionally biased region" description="Gly residues" evidence="2">
    <location>
        <begin position="180"/>
        <end position="189"/>
    </location>
</feature>
<organism evidence="4 5">
    <name type="scientific">Planomonospora parontospora</name>
    <dbReference type="NCBI Taxonomy" id="58119"/>
    <lineage>
        <taxon>Bacteria</taxon>
        <taxon>Bacillati</taxon>
        <taxon>Actinomycetota</taxon>
        <taxon>Actinomycetes</taxon>
        <taxon>Streptosporangiales</taxon>
        <taxon>Streptosporangiaceae</taxon>
        <taxon>Planomonospora</taxon>
    </lineage>
</organism>
<evidence type="ECO:0008006" key="6">
    <source>
        <dbReference type="Google" id="ProtNLM"/>
    </source>
</evidence>
<accession>A0AA37BGZ8</accession>
<keyword evidence="3" id="KW-1133">Transmembrane helix</keyword>
<dbReference type="Proteomes" id="UP000627984">
    <property type="component" value="Unassembled WGS sequence"/>
</dbReference>
<proteinExistence type="predicted"/>
<reference evidence="4" key="2">
    <citation type="submission" date="2022-09" db="EMBL/GenBank/DDBJ databases">
        <authorList>
            <person name="Sun Q."/>
            <person name="Ohkuma M."/>
        </authorList>
    </citation>
    <scope>NUCLEOTIDE SEQUENCE</scope>
    <source>
        <strain evidence="4">JCM 3093</strain>
    </source>
</reference>
<gene>
    <name evidence="4" type="ORF">GCM10010126_28950</name>
</gene>
<dbReference type="EMBL" id="BMQD01000008">
    <property type="protein sequence ID" value="GGK67723.1"/>
    <property type="molecule type" value="Genomic_DNA"/>
</dbReference>